<accession>A0A845SG29</accession>
<evidence type="ECO:0000313" key="4">
    <source>
        <dbReference type="EMBL" id="NDL61581.1"/>
    </source>
</evidence>
<name>A0A845SG29_9GAMM</name>
<reference evidence="4 5" key="2">
    <citation type="submission" date="2020-02" db="EMBL/GenBank/DDBJ databases">
        <title>The new genus of Enterobacteriales.</title>
        <authorList>
            <person name="Kim I.S."/>
        </authorList>
    </citation>
    <scope>NUCLEOTIDE SEQUENCE [LARGE SCALE GENOMIC DNA]</scope>
    <source>
        <strain evidence="4 5">SAP-6</strain>
    </source>
</reference>
<keyword evidence="4" id="KW-0032">Aminotransferase</keyword>
<dbReference type="AlphaFoldDB" id="A0A845SG29"/>
<dbReference type="InterPro" id="IPR000653">
    <property type="entry name" value="DegT/StrS_aminotransferase"/>
</dbReference>
<dbReference type="CDD" id="cd00616">
    <property type="entry name" value="AHBA_syn"/>
    <property type="match status" value="1"/>
</dbReference>
<keyword evidence="1 3" id="KW-0663">Pyridoxal phosphate</keyword>
<dbReference type="GO" id="GO:0000271">
    <property type="term" value="P:polysaccharide biosynthetic process"/>
    <property type="evidence" value="ECO:0007669"/>
    <property type="project" value="TreeGrafter"/>
</dbReference>
<dbReference type="EMBL" id="WUBS01000001">
    <property type="protein sequence ID" value="NDL61581.1"/>
    <property type="molecule type" value="Genomic_DNA"/>
</dbReference>
<reference evidence="4 5" key="1">
    <citation type="submission" date="2019-12" db="EMBL/GenBank/DDBJ databases">
        <authorList>
            <person name="Lee S.D."/>
        </authorList>
    </citation>
    <scope>NUCLEOTIDE SEQUENCE [LARGE SCALE GENOMIC DNA]</scope>
    <source>
        <strain evidence="4 5">SAP-6</strain>
    </source>
</reference>
<dbReference type="Gene3D" id="3.90.1150.10">
    <property type="entry name" value="Aspartate Aminotransferase, domain 1"/>
    <property type="match status" value="1"/>
</dbReference>
<dbReference type="InterPro" id="IPR015421">
    <property type="entry name" value="PyrdxlP-dep_Trfase_major"/>
</dbReference>
<dbReference type="Gene3D" id="3.40.640.10">
    <property type="entry name" value="Type I PLP-dependent aspartate aminotransferase-like (Major domain)"/>
    <property type="match status" value="1"/>
</dbReference>
<dbReference type="GO" id="GO:0030170">
    <property type="term" value="F:pyridoxal phosphate binding"/>
    <property type="evidence" value="ECO:0007669"/>
    <property type="project" value="TreeGrafter"/>
</dbReference>
<dbReference type="Proteomes" id="UP000461443">
    <property type="component" value="Unassembled WGS sequence"/>
</dbReference>
<keyword evidence="5" id="KW-1185">Reference proteome</keyword>
<comment type="caution">
    <text evidence="4">The sequence shown here is derived from an EMBL/GenBank/DDBJ whole genome shotgun (WGS) entry which is preliminary data.</text>
</comment>
<protein>
    <submittedName>
        <fullName evidence="4">Aminotransferase class I/II-fold pyridoxal phosphate-dependent enzyme</fullName>
    </submittedName>
</protein>
<evidence type="ECO:0000256" key="3">
    <source>
        <dbReference type="RuleBase" id="RU004508"/>
    </source>
</evidence>
<dbReference type="PANTHER" id="PTHR30244">
    <property type="entry name" value="TRANSAMINASE"/>
    <property type="match status" value="1"/>
</dbReference>
<gene>
    <name evidence="4" type="ORF">GRH90_02200</name>
</gene>
<evidence type="ECO:0000313" key="5">
    <source>
        <dbReference type="Proteomes" id="UP000461443"/>
    </source>
</evidence>
<dbReference type="SUPFAM" id="SSF53383">
    <property type="entry name" value="PLP-dependent transferases"/>
    <property type="match status" value="1"/>
</dbReference>
<comment type="similarity">
    <text evidence="2 3">Belongs to the DegT/DnrJ/EryC1 family.</text>
</comment>
<proteinExistence type="inferred from homology"/>
<dbReference type="GO" id="GO:0008483">
    <property type="term" value="F:transaminase activity"/>
    <property type="evidence" value="ECO:0007669"/>
    <property type="project" value="UniProtKB-KW"/>
</dbReference>
<dbReference type="Pfam" id="PF01041">
    <property type="entry name" value="DegT_DnrJ_EryC1"/>
    <property type="match status" value="1"/>
</dbReference>
<keyword evidence="4" id="KW-0808">Transferase</keyword>
<evidence type="ECO:0000256" key="1">
    <source>
        <dbReference type="ARBA" id="ARBA00022898"/>
    </source>
</evidence>
<organism evidence="4 5">
    <name type="scientific">Acerihabitans arboris</name>
    <dbReference type="NCBI Taxonomy" id="2691583"/>
    <lineage>
        <taxon>Bacteria</taxon>
        <taxon>Pseudomonadati</taxon>
        <taxon>Pseudomonadota</taxon>
        <taxon>Gammaproteobacteria</taxon>
        <taxon>Enterobacterales</taxon>
        <taxon>Pectobacteriaceae</taxon>
        <taxon>Acerihabitans</taxon>
    </lineage>
</organism>
<dbReference type="InterPro" id="IPR015424">
    <property type="entry name" value="PyrdxlP-dep_Trfase"/>
</dbReference>
<dbReference type="PIRSF" id="PIRSF000390">
    <property type="entry name" value="PLP_StrS"/>
    <property type="match status" value="1"/>
</dbReference>
<evidence type="ECO:0000256" key="2">
    <source>
        <dbReference type="ARBA" id="ARBA00037999"/>
    </source>
</evidence>
<sequence>MLNIIDINHLAYELLMSGKSCSNLTDLPMEKESLINIINNESRYDDGAPIPFLPFTRLNSSKERTACLAEMEKVVTSGQFTSGDAITRLEKQLADYYRATSCIATSSGTDALKIALKAIGVEPGDEVIVPPNSFAATENAIFSIGAKPVYANIDASFNLNPAEIPRLITTRTKAILAVCLYGSVRNMRAISQEARHHELRVIIDAAQCFGVPDLIGCCDVVTLSFNPFKNIGGFGKSGALLTYSSAIAKRARQFSHHGFSEGKKNVKAQNWGFNSRIDNIQAATLLAKFTFFAINALKRSYLAYRYINKLTPLEKRELITLPVEKTENTWHLFPIRVNAGKRDELIRFAKIMNIEFDIYYPILGYEGANEYALTYQDKISFATSRSIHATVLHIPLHNHMSIREQDRIVDILYEFFQ</sequence>
<dbReference type="InterPro" id="IPR015422">
    <property type="entry name" value="PyrdxlP-dep_Trfase_small"/>
</dbReference>
<dbReference type="PANTHER" id="PTHR30244:SF36">
    <property type="entry name" value="3-OXO-GLUCOSE-6-PHOSPHATE:GLUTAMATE AMINOTRANSFERASE"/>
    <property type="match status" value="1"/>
</dbReference>